<dbReference type="AlphaFoldDB" id="F6XHL9"/>
<evidence type="ECO:0000256" key="4">
    <source>
        <dbReference type="PROSITE-ProRule" id="PRU00175"/>
    </source>
</evidence>
<reference evidence="6" key="2">
    <citation type="submission" date="2025-08" db="UniProtKB">
        <authorList>
            <consortium name="Ensembl"/>
        </authorList>
    </citation>
    <scope>IDENTIFICATION</scope>
</reference>
<dbReference type="SUPFAM" id="SSF57850">
    <property type="entry name" value="RING/U-box"/>
    <property type="match status" value="1"/>
</dbReference>
<sequence>MAMKYKSSDSRKVPAQPPQWNQFLICSVCENEFNRTDRCPISLGCGHTVCRGCLGDLKHPQCQFDQNSITCDISDLPVNSALLLLVPEEESHKGSVEMRGVSQKGKENFHPGNIAQCVKLYDKSKKHIEELALLLRPNKGNELSRPMQRKLVALINCQLVEEEGRKRALRAGRALGERSATELILLHQNPTTLSASLWAAVRARGCQFLGPAMQE</sequence>
<keyword evidence="1" id="KW-0479">Metal-binding</keyword>
<reference evidence="7" key="1">
    <citation type="journal article" date="2002" name="Science">
        <title>The draft genome of Ciona intestinalis: insights into chordate and vertebrate origins.</title>
        <authorList>
            <person name="Dehal P."/>
            <person name="Satou Y."/>
            <person name="Campbell R.K."/>
            <person name="Chapman J."/>
            <person name="Degnan B."/>
            <person name="De Tomaso A."/>
            <person name="Davidson B."/>
            <person name="Di Gregorio A."/>
            <person name="Gelpke M."/>
            <person name="Goodstein D.M."/>
            <person name="Harafuji N."/>
            <person name="Hastings K.E."/>
            <person name="Ho I."/>
            <person name="Hotta K."/>
            <person name="Huang W."/>
            <person name="Kawashima T."/>
            <person name="Lemaire P."/>
            <person name="Martinez D."/>
            <person name="Meinertzhagen I.A."/>
            <person name="Necula S."/>
            <person name="Nonaka M."/>
            <person name="Putnam N."/>
            <person name="Rash S."/>
            <person name="Saiga H."/>
            <person name="Satake M."/>
            <person name="Terry A."/>
            <person name="Yamada L."/>
            <person name="Wang H.G."/>
            <person name="Awazu S."/>
            <person name="Azumi K."/>
            <person name="Boore J."/>
            <person name="Branno M."/>
            <person name="Chin-Bow S."/>
            <person name="DeSantis R."/>
            <person name="Doyle S."/>
            <person name="Francino P."/>
            <person name="Keys D.N."/>
            <person name="Haga S."/>
            <person name="Hayashi H."/>
            <person name="Hino K."/>
            <person name="Imai K.S."/>
            <person name="Inaba K."/>
            <person name="Kano S."/>
            <person name="Kobayashi K."/>
            <person name="Kobayashi M."/>
            <person name="Lee B.I."/>
            <person name="Makabe K.W."/>
            <person name="Manohar C."/>
            <person name="Matassi G."/>
            <person name="Medina M."/>
            <person name="Mochizuki Y."/>
            <person name="Mount S."/>
            <person name="Morishita T."/>
            <person name="Miura S."/>
            <person name="Nakayama A."/>
            <person name="Nishizaka S."/>
            <person name="Nomoto H."/>
            <person name="Ohta F."/>
            <person name="Oishi K."/>
            <person name="Rigoutsos I."/>
            <person name="Sano M."/>
            <person name="Sasaki A."/>
            <person name="Sasakura Y."/>
            <person name="Shoguchi E."/>
            <person name="Shin-i T."/>
            <person name="Spagnuolo A."/>
            <person name="Stainier D."/>
            <person name="Suzuki M.M."/>
            <person name="Tassy O."/>
            <person name="Takatori N."/>
            <person name="Tokuoka M."/>
            <person name="Yagi K."/>
            <person name="Yoshizaki F."/>
            <person name="Wada S."/>
            <person name="Zhang C."/>
            <person name="Hyatt P.D."/>
            <person name="Larimer F."/>
            <person name="Detter C."/>
            <person name="Doggett N."/>
            <person name="Glavina T."/>
            <person name="Hawkins T."/>
            <person name="Richardson P."/>
            <person name="Lucas S."/>
            <person name="Kohara Y."/>
            <person name="Levine M."/>
            <person name="Satoh N."/>
            <person name="Rokhsar D.S."/>
        </authorList>
    </citation>
    <scope>NUCLEOTIDE SEQUENCE [LARGE SCALE GENOMIC DNA]</scope>
</reference>
<proteinExistence type="predicted"/>
<dbReference type="PANTHER" id="PTHR13139">
    <property type="entry name" value="RING FINGER AND CCCH-TYPE ZINC FINGER DOMAIN-CONTAINING PROTEIN"/>
    <property type="match status" value="1"/>
</dbReference>
<dbReference type="Gene3D" id="1.20.120.1790">
    <property type="match status" value="1"/>
</dbReference>
<evidence type="ECO:0000313" key="6">
    <source>
        <dbReference type="Ensembl" id="ENSCINP00000007637.3"/>
    </source>
</evidence>
<dbReference type="HOGENOM" id="CLU_011007_1_0_1"/>
<accession>F6XHL9</accession>
<protein>
    <submittedName>
        <fullName evidence="6">Roquin-1-like</fullName>
    </submittedName>
</protein>
<keyword evidence="2 4" id="KW-0863">Zinc-finger</keyword>
<evidence type="ECO:0000256" key="2">
    <source>
        <dbReference type="ARBA" id="ARBA00022771"/>
    </source>
</evidence>
<dbReference type="InParanoid" id="F6XHL9"/>
<dbReference type="Ensembl" id="ENSCINT00000007637.3">
    <property type="protein sequence ID" value="ENSCINP00000007637.3"/>
    <property type="gene ID" value="ENSCING00000003711.3"/>
</dbReference>
<organism evidence="6 7">
    <name type="scientific">Ciona intestinalis</name>
    <name type="common">Transparent sea squirt</name>
    <name type="synonym">Ascidia intestinalis</name>
    <dbReference type="NCBI Taxonomy" id="7719"/>
    <lineage>
        <taxon>Eukaryota</taxon>
        <taxon>Metazoa</taxon>
        <taxon>Chordata</taxon>
        <taxon>Tunicata</taxon>
        <taxon>Ascidiacea</taxon>
        <taxon>Phlebobranchia</taxon>
        <taxon>Cionidae</taxon>
        <taxon>Ciona</taxon>
    </lineage>
</organism>
<evidence type="ECO:0000256" key="1">
    <source>
        <dbReference type="ARBA" id="ARBA00022723"/>
    </source>
</evidence>
<dbReference type="STRING" id="7719.ENSCINP00000007637"/>
<dbReference type="PROSITE" id="PS00518">
    <property type="entry name" value="ZF_RING_1"/>
    <property type="match status" value="1"/>
</dbReference>
<dbReference type="InterPro" id="IPR001841">
    <property type="entry name" value="Znf_RING"/>
</dbReference>
<name>F6XHL9_CIOIN</name>
<gene>
    <name evidence="6" type="primary">LOC100180825</name>
</gene>
<evidence type="ECO:0000313" key="7">
    <source>
        <dbReference type="Proteomes" id="UP000008144"/>
    </source>
</evidence>
<dbReference type="CDD" id="cd16638">
    <property type="entry name" value="mRING-HC-C3HC3D_Roquin"/>
    <property type="match status" value="1"/>
</dbReference>
<evidence type="ECO:0000256" key="3">
    <source>
        <dbReference type="ARBA" id="ARBA00022833"/>
    </source>
</evidence>
<keyword evidence="7" id="KW-1185">Reference proteome</keyword>
<dbReference type="PROSITE" id="PS50089">
    <property type="entry name" value="ZF_RING_2"/>
    <property type="match status" value="1"/>
</dbReference>
<dbReference type="Gene3D" id="3.30.40.10">
    <property type="entry name" value="Zinc/RING finger domain, C3HC4 (zinc finger)"/>
    <property type="match status" value="1"/>
</dbReference>
<dbReference type="Proteomes" id="UP000008144">
    <property type="component" value="Unassembled WGS sequence"/>
</dbReference>
<dbReference type="OMA" id="CVEELAW"/>
<dbReference type="InterPro" id="IPR052249">
    <property type="entry name" value="Roquin_domain"/>
</dbReference>
<keyword evidence="3" id="KW-0862">Zinc</keyword>
<evidence type="ECO:0000259" key="5">
    <source>
        <dbReference type="PROSITE" id="PS50089"/>
    </source>
</evidence>
<dbReference type="InterPro" id="IPR013083">
    <property type="entry name" value="Znf_RING/FYVE/PHD"/>
</dbReference>
<dbReference type="PANTHER" id="PTHR13139:SF54">
    <property type="entry name" value="RING-TYPE E3 UBIQUITIN TRANSFERASE"/>
    <property type="match status" value="1"/>
</dbReference>
<dbReference type="Pfam" id="PF21206">
    <property type="entry name" value="Roquin_1_2-like_ROQ"/>
    <property type="match status" value="1"/>
</dbReference>
<reference evidence="6" key="3">
    <citation type="submission" date="2025-09" db="UniProtKB">
        <authorList>
            <consortium name="Ensembl"/>
        </authorList>
    </citation>
    <scope>IDENTIFICATION</scope>
</reference>
<feature type="domain" description="RING-type" evidence="5">
    <location>
        <begin position="26"/>
        <end position="66"/>
    </location>
</feature>
<dbReference type="InterPro" id="IPR017907">
    <property type="entry name" value="Znf_RING_CS"/>
</dbReference>
<dbReference type="GO" id="GO:0008270">
    <property type="term" value="F:zinc ion binding"/>
    <property type="evidence" value="ECO:0007669"/>
    <property type="project" value="UniProtKB-KW"/>
</dbReference>
<dbReference type="InterPro" id="IPR048575">
    <property type="entry name" value="Roquin_1_2-like_ROQ"/>
</dbReference>
<dbReference type="GeneTree" id="ENSGT00940000174065"/>